<feature type="region of interest" description="Disordered" evidence="1">
    <location>
        <begin position="101"/>
        <end position="121"/>
    </location>
</feature>
<dbReference type="AlphaFoldDB" id="A0A4Z2GHA5"/>
<dbReference type="EMBL" id="SRLO01000538">
    <property type="protein sequence ID" value="TNN52700.1"/>
    <property type="molecule type" value="Genomic_DNA"/>
</dbReference>
<name>A0A4Z2GHA5_9TELE</name>
<reference evidence="2 3" key="1">
    <citation type="submission" date="2019-03" db="EMBL/GenBank/DDBJ databases">
        <title>First draft genome of Liparis tanakae, snailfish: a comprehensive survey of snailfish specific genes.</title>
        <authorList>
            <person name="Kim W."/>
            <person name="Song I."/>
            <person name="Jeong J.-H."/>
            <person name="Kim D."/>
            <person name="Kim S."/>
            <person name="Ryu S."/>
            <person name="Song J.Y."/>
            <person name="Lee S.K."/>
        </authorList>
    </citation>
    <scope>NUCLEOTIDE SEQUENCE [LARGE SCALE GENOMIC DNA]</scope>
    <source>
        <tissue evidence="2">Muscle</tissue>
    </source>
</reference>
<accession>A0A4Z2GHA5</accession>
<gene>
    <name evidence="2" type="ORF">EYF80_037080</name>
</gene>
<keyword evidence="3" id="KW-1185">Reference proteome</keyword>
<evidence type="ECO:0000256" key="1">
    <source>
        <dbReference type="SAM" id="MobiDB-lite"/>
    </source>
</evidence>
<comment type="caution">
    <text evidence="2">The sequence shown here is derived from an EMBL/GenBank/DDBJ whole genome shotgun (WGS) entry which is preliminary data.</text>
</comment>
<protein>
    <submittedName>
        <fullName evidence="2">Uncharacterized protein</fullName>
    </submittedName>
</protein>
<proteinExistence type="predicted"/>
<sequence length="121" mass="13603">MSLRISCITVTASSTVTLKLSFSPPLTGMRKEAKSRHKKNMIGSKKFAISWSSATYLSHCPDRCCDDALDLLRNRRISCNTVTARSTVTLKLSFSPPLSEIRKEDKSRHKKNRTGIKKLTM</sequence>
<evidence type="ECO:0000313" key="3">
    <source>
        <dbReference type="Proteomes" id="UP000314294"/>
    </source>
</evidence>
<dbReference type="Proteomes" id="UP000314294">
    <property type="component" value="Unassembled WGS sequence"/>
</dbReference>
<organism evidence="2 3">
    <name type="scientific">Liparis tanakae</name>
    <name type="common">Tanaka's snailfish</name>
    <dbReference type="NCBI Taxonomy" id="230148"/>
    <lineage>
        <taxon>Eukaryota</taxon>
        <taxon>Metazoa</taxon>
        <taxon>Chordata</taxon>
        <taxon>Craniata</taxon>
        <taxon>Vertebrata</taxon>
        <taxon>Euteleostomi</taxon>
        <taxon>Actinopterygii</taxon>
        <taxon>Neopterygii</taxon>
        <taxon>Teleostei</taxon>
        <taxon>Neoteleostei</taxon>
        <taxon>Acanthomorphata</taxon>
        <taxon>Eupercaria</taxon>
        <taxon>Perciformes</taxon>
        <taxon>Cottioidei</taxon>
        <taxon>Cottales</taxon>
        <taxon>Liparidae</taxon>
        <taxon>Liparis</taxon>
    </lineage>
</organism>
<feature type="compositionally biased region" description="Basic residues" evidence="1">
    <location>
        <begin position="108"/>
        <end position="121"/>
    </location>
</feature>
<evidence type="ECO:0000313" key="2">
    <source>
        <dbReference type="EMBL" id="TNN52700.1"/>
    </source>
</evidence>